<dbReference type="RefSeq" id="WP_144241547.1">
    <property type="nucleotide sequence ID" value="NZ_HG322949.1"/>
</dbReference>
<dbReference type="PATRIC" id="fig|1349767.4.peg.4954"/>
<dbReference type="KEGG" id="jag:GJA_3159"/>
<proteinExistence type="predicted"/>
<reference evidence="1 2" key="1">
    <citation type="journal article" date="2015" name="Genome Announc.">
        <title>Genome Sequence of Mushroom Soft-Rot Pathogen Janthinobacterium agaricidamnosum.</title>
        <authorList>
            <person name="Graupner K."/>
            <person name="Lackner G."/>
            <person name="Hertweck C."/>
        </authorList>
    </citation>
    <scope>NUCLEOTIDE SEQUENCE [LARGE SCALE GENOMIC DNA]</scope>
    <source>
        <strain evidence="2">NBRC 102515 / DSM 9628</strain>
    </source>
</reference>
<dbReference type="Proteomes" id="UP000027604">
    <property type="component" value="Chromosome I"/>
</dbReference>
<evidence type="ECO:0000313" key="2">
    <source>
        <dbReference type="Proteomes" id="UP000027604"/>
    </source>
</evidence>
<organism evidence="1 2">
    <name type="scientific">Janthinobacterium agaricidamnosum NBRC 102515 = DSM 9628</name>
    <dbReference type="NCBI Taxonomy" id="1349767"/>
    <lineage>
        <taxon>Bacteria</taxon>
        <taxon>Pseudomonadati</taxon>
        <taxon>Pseudomonadota</taxon>
        <taxon>Betaproteobacteria</taxon>
        <taxon>Burkholderiales</taxon>
        <taxon>Oxalobacteraceae</taxon>
        <taxon>Janthinobacterium</taxon>
    </lineage>
</organism>
<dbReference type="AlphaFoldDB" id="W0V7C1"/>
<gene>
    <name evidence="1" type="ORF">GJA_3159</name>
</gene>
<dbReference type="HOGENOM" id="CLU_1426247_0_0_4"/>
<dbReference type="STRING" id="1349767.GJA_3159"/>
<dbReference type="eggNOG" id="COG3673">
    <property type="taxonomic scope" value="Bacteria"/>
</dbReference>
<name>W0V7C1_9BURK</name>
<sequence>MTSHQKKLPSKISLCASISENFSKAKKFDDFFDSNESEKIRSKLEAREQPDVKNVQKSCHTNLFFGFFFDGTKNNYVGAELSKTHSNVVRLYDCFPGMSVPGVLPKKMDWQYKPSNYNHFFKVYIPGVASTFKEVGDTGQGLDLTLGAAMGYKGEARIIWALIQAINNVHRYFTNTLLIKYEASLNQTQRKPQSLKNSRP</sequence>
<evidence type="ECO:0000313" key="1">
    <source>
        <dbReference type="EMBL" id="CDG83781.1"/>
    </source>
</evidence>
<accession>W0V7C1</accession>
<protein>
    <submittedName>
        <fullName evidence="1">Uncharacterized domain protein</fullName>
    </submittedName>
</protein>
<dbReference type="EMBL" id="HG322949">
    <property type="protein sequence ID" value="CDG83781.1"/>
    <property type="molecule type" value="Genomic_DNA"/>
</dbReference>
<keyword evidence="2" id="KW-1185">Reference proteome</keyword>